<organism evidence="3 4">
    <name type="scientific">Cafeteria roenbergensis</name>
    <name type="common">Marine flagellate</name>
    <dbReference type="NCBI Taxonomy" id="33653"/>
    <lineage>
        <taxon>Eukaryota</taxon>
        <taxon>Sar</taxon>
        <taxon>Stramenopiles</taxon>
        <taxon>Bigyra</taxon>
        <taxon>Opalozoa</taxon>
        <taxon>Bicosoecida</taxon>
        <taxon>Cafeteriaceae</taxon>
        <taxon>Cafeteria</taxon>
    </lineage>
</organism>
<comment type="caution">
    <text evidence="3">The sequence shown here is derived from an EMBL/GenBank/DDBJ whole genome shotgun (WGS) entry which is preliminary data.</text>
</comment>
<feature type="transmembrane region" description="Helical" evidence="2">
    <location>
        <begin position="33"/>
        <end position="53"/>
    </location>
</feature>
<evidence type="ECO:0000313" key="4">
    <source>
        <dbReference type="Proteomes" id="UP000323011"/>
    </source>
</evidence>
<proteinExistence type="predicted"/>
<dbReference type="Proteomes" id="UP000323011">
    <property type="component" value="Unassembled WGS sequence"/>
</dbReference>
<feature type="transmembrane region" description="Helical" evidence="2">
    <location>
        <begin position="6"/>
        <end position="26"/>
    </location>
</feature>
<evidence type="ECO:0000256" key="2">
    <source>
        <dbReference type="SAM" id="Phobius"/>
    </source>
</evidence>
<keyword evidence="2" id="KW-1133">Transmembrane helix</keyword>
<reference evidence="3 4" key="1">
    <citation type="submission" date="2019-07" db="EMBL/GenBank/DDBJ databases">
        <title>Genomes of Cafeteria roenbergensis.</title>
        <authorList>
            <person name="Fischer M.G."/>
            <person name="Hackl T."/>
            <person name="Roman M."/>
        </authorList>
    </citation>
    <scope>NUCLEOTIDE SEQUENCE [LARGE SCALE GENOMIC DNA]</scope>
    <source>
        <strain evidence="3 4">BVI</strain>
    </source>
</reference>
<feature type="transmembrane region" description="Helical" evidence="2">
    <location>
        <begin position="59"/>
        <end position="75"/>
    </location>
</feature>
<keyword evidence="2" id="KW-0812">Transmembrane</keyword>
<sequence length="151" mass="16181">MQANQLIAILAVGCSLGTAFFAALGLTAKHDFFLLLGNVACVFGNAVFIVAIGDGNPTWQTYFGALALLSAYTTYRMFLKYQRFGCDDDDDDEDDRGAGDDEGEREEAERRLLLQAAAPAAAAGVDDERASSSSASKASSGGLRRRKRRDT</sequence>
<feature type="compositionally biased region" description="Low complexity" evidence="1">
    <location>
        <begin position="131"/>
        <end position="142"/>
    </location>
</feature>
<dbReference type="AlphaFoldDB" id="A0A5A8CFS7"/>
<keyword evidence="4" id="KW-1185">Reference proteome</keyword>
<keyword evidence="2" id="KW-0472">Membrane</keyword>
<feature type="region of interest" description="Disordered" evidence="1">
    <location>
        <begin position="85"/>
        <end position="151"/>
    </location>
</feature>
<accession>A0A5A8CFS7</accession>
<feature type="compositionally biased region" description="Low complexity" evidence="1">
    <location>
        <begin position="113"/>
        <end position="124"/>
    </location>
</feature>
<dbReference type="EMBL" id="VLTN01000030">
    <property type="protein sequence ID" value="KAA0150980.1"/>
    <property type="molecule type" value="Genomic_DNA"/>
</dbReference>
<evidence type="ECO:0000313" key="3">
    <source>
        <dbReference type="EMBL" id="KAA0150980.1"/>
    </source>
</evidence>
<gene>
    <name evidence="3" type="ORF">FNF29_04870</name>
</gene>
<evidence type="ECO:0000256" key="1">
    <source>
        <dbReference type="SAM" id="MobiDB-lite"/>
    </source>
</evidence>
<protein>
    <submittedName>
        <fullName evidence="3">Uncharacterized protein</fullName>
    </submittedName>
</protein>
<feature type="compositionally biased region" description="Acidic residues" evidence="1">
    <location>
        <begin position="87"/>
        <end position="106"/>
    </location>
</feature>
<name>A0A5A8CFS7_CAFRO</name>